<dbReference type="PIRSF" id="PIRSF038994">
    <property type="entry name" value="NagA"/>
    <property type="match status" value="1"/>
</dbReference>
<evidence type="ECO:0000313" key="11">
    <source>
        <dbReference type="Proteomes" id="UP000049983"/>
    </source>
</evidence>
<dbReference type="PANTHER" id="PTHR11113:SF14">
    <property type="entry name" value="N-ACETYLGLUCOSAMINE-6-PHOSPHATE DEACETYLASE"/>
    <property type="match status" value="1"/>
</dbReference>
<feature type="binding site" evidence="7">
    <location>
        <position position="229"/>
    </location>
    <ligand>
        <name>substrate</name>
    </ligand>
</feature>
<dbReference type="STRING" id="311410.LA5095_05810"/>
<dbReference type="NCBIfam" id="TIGR00221">
    <property type="entry name" value="nagA"/>
    <property type="match status" value="1"/>
</dbReference>
<proteinExistence type="inferred from homology"/>
<dbReference type="GeneID" id="97673288"/>
<feature type="active site" description="Proton donor/acceptor" evidence="6">
    <location>
        <position position="277"/>
    </location>
</feature>
<comment type="cofactor">
    <cofactor evidence="8">
        <name>a divalent metal cation</name>
        <dbReference type="ChEBI" id="CHEBI:60240"/>
    </cofactor>
    <text evidence="8">Binds 1 divalent metal cation per subunit.</text>
</comment>
<dbReference type="GO" id="GO:0008448">
    <property type="term" value="F:N-acetylglucosamine-6-phosphate deacetylase activity"/>
    <property type="evidence" value="ECO:0007669"/>
    <property type="project" value="UniProtKB-EC"/>
</dbReference>
<feature type="binding site" evidence="7">
    <location>
        <position position="253"/>
    </location>
    <ligand>
        <name>substrate</name>
    </ligand>
</feature>
<evidence type="ECO:0000256" key="7">
    <source>
        <dbReference type="PIRSR" id="PIRSR038994-2"/>
    </source>
</evidence>
<feature type="domain" description="Amidohydrolase-related" evidence="9">
    <location>
        <begin position="53"/>
        <end position="380"/>
    </location>
</feature>
<dbReference type="EC" id="3.5.1.25" evidence="10"/>
<feature type="binding site" evidence="7">
    <location>
        <begin position="221"/>
        <end position="222"/>
    </location>
    <ligand>
        <name>substrate</name>
    </ligand>
</feature>
<evidence type="ECO:0000256" key="2">
    <source>
        <dbReference type="ARBA" id="ARBA00022723"/>
    </source>
</evidence>
<dbReference type="Gene3D" id="2.30.40.10">
    <property type="entry name" value="Urease, subunit C, domain 1"/>
    <property type="match status" value="1"/>
</dbReference>
<keyword evidence="3 5" id="KW-0378">Hydrolase</keyword>
<evidence type="ECO:0000256" key="3">
    <source>
        <dbReference type="ARBA" id="ARBA00022801"/>
    </source>
</evidence>
<sequence length="385" mass="40322">MTDATAHICREVFDGESLRQDAAVLVADGKVTGICGRSEVPNGYKPENAGEGILSAGFVDLQVNGGGGLMLGDAETLEDIEQICAAHLPLGTTALTPTLITDTAQTTRKVVELAIQAWSARVPGFHGLHLEGPHLFAGRKGAHDADLIRPMTAEDLELYISAARTLPSLMVTIAPETVTENQVKDMSEAGIHVSLGHSGASYRACRQIAEAGANCVTHLFNAMSPLQHREPGLVGAALDLGDLNAGLIADGVHVDPVAIKVALKSKTGPGRLFLVTDAMSQTGTDVTSFTLGGREIFRRNGTLTLADGTLAGADIDMPASVRFLVEQVGLDPQTALKMATSIPADVIGQPLGRLQEGKAADLVLLGKDFSVERVWLAGKALEMPS</sequence>
<protein>
    <submittedName>
        <fullName evidence="10">N-acetylglucosamine-6-phosphate deacetylase</fullName>
        <ecNumber evidence="10">3.5.1.25</ecNumber>
    </submittedName>
</protein>
<dbReference type="InterPro" id="IPR032466">
    <property type="entry name" value="Metal_Hydrolase"/>
</dbReference>
<evidence type="ECO:0000256" key="4">
    <source>
        <dbReference type="ARBA" id="ARBA00023277"/>
    </source>
</evidence>
<name>A0A0M7B1D1_9HYPH</name>
<dbReference type="OrthoDB" id="9776488at2"/>
<dbReference type="SUPFAM" id="SSF51338">
    <property type="entry name" value="Composite domain of metallo-dependent hydrolases"/>
    <property type="match status" value="1"/>
</dbReference>
<evidence type="ECO:0000313" key="10">
    <source>
        <dbReference type="EMBL" id="CTQ79184.1"/>
    </source>
</evidence>
<organism evidence="10 11">
    <name type="scientific">Roseibium album</name>
    <dbReference type="NCBI Taxonomy" id="311410"/>
    <lineage>
        <taxon>Bacteria</taxon>
        <taxon>Pseudomonadati</taxon>
        <taxon>Pseudomonadota</taxon>
        <taxon>Alphaproteobacteria</taxon>
        <taxon>Hyphomicrobiales</taxon>
        <taxon>Stappiaceae</taxon>
        <taxon>Roseibium</taxon>
    </lineage>
</organism>
<gene>
    <name evidence="10" type="primary">nagA_3</name>
    <name evidence="10" type="ORF">LA5096_06060</name>
</gene>
<feature type="binding site" evidence="7">
    <location>
        <position position="142"/>
    </location>
    <ligand>
        <name>substrate</name>
    </ligand>
</feature>
<dbReference type="Gene3D" id="3.20.20.140">
    <property type="entry name" value="Metal-dependent hydrolases"/>
    <property type="match status" value="1"/>
</dbReference>
<dbReference type="PANTHER" id="PTHR11113">
    <property type="entry name" value="N-ACETYLGLUCOSAMINE-6-PHOSPHATE DEACETYLASE"/>
    <property type="match status" value="1"/>
</dbReference>
<keyword evidence="11" id="KW-1185">Reference proteome</keyword>
<evidence type="ECO:0000256" key="1">
    <source>
        <dbReference type="ARBA" id="ARBA00010716"/>
    </source>
</evidence>
<feature type="binding site" evidence="8">
    <location>
        <position position="218"/>
    </location>
    <ligand>
        <name>Zn(2+)</name>
        <dbReference type="ChEBI" id="CHEBI:29105"/>
    </ligand>
</feature>
<feature type="binding site" evidence="8">
    <location>
        <position position="197"/>
    </location>
    <ligand>
        <name>Zn(2+)</name>
        <dbReference type="ChEBI" id="CHEBI:29105"/>
    </ligand>
</feature>
<feature type="binding site" evidence="8">
    <location>
        <position position="131"/>
    </location>
    <ligand>
        <name>Zn(2+)</name>
        <dbReference type="ChEBI" id="CHEBI:29105"/>
    </ligand>
</feature>
<feature type="binding site" evidence="7">
    <location>
        <begin position="310"/>
        <end position="312"/>
    </location>
    <ligand>
        <name>substrate</name>
    </ligand>
</feature>
<dbReference type="Proteomes" id="UP000049983">
    <property type="component" value="Unassembled WGS sequence"/>
</dbReference>
<dbReference type="RefSeq" id="WP_055121289.1">
    <property type="nucleotide sequence ID" value="NZ_CXWA01000014.1"/>
</dbReference>
<accession>A0A0M7B1D1</accession>
<dbReference type="SUPFAM" id="SSF51556">
    <property type="entry name" value="Metallo-dependent hydrolases"/>
    <property type="match status" value="1"/>
</dbReference>
<reference evidence="11" key="1">
    <citation type="submission" date="2015-07" db="EMBL/GenBank/DDBJ databases">
        <authorList>
            <person name="Rodrigo-Torres Lidia"/>
            <person name="Arahal R.David."/>
        </authorList>
    </citation>
    <scope>NUCLEOTIDE SEQUENCE [LARGE SCALE GENOMIC DNA]</scope>
    <source>
        <strain evidence="11">CECT 5096</strain>
    </source>
</reference>
<dbReference type="EMBL" id="CXWC01000017">
    <property type="protein sequence ID" value="CTQ79184.1"/>
    <property type="molecule type" value="Genomic_DNA"/>
</dbReference>
<evidence type="ECO:0000256" key="6">
    <source>
        <dbReference type="PIRSR" id="PIRSR038994-1"/>
    </source>
</evidence>
<keyword evidence="4 5" id="KW-0119">Carbohydrate metabolism</keyword>
<dbReference type="GO" id="GO:0006046">
    <property type="term" value="P:N-acetylglucosamine catabolic process"/>
    <property type="evidence" value="ECO:0007669"/>
    <property type="project" value="TreeGrafter"/>
</dbReference>
<evidence type="ECO:0000256" key="5">
    <source>
        <dbReference type="PIRNR" id="PIRNR038994"/>
    </source>
</evidence>
<dbReference type="AlphaFoldDB" id="A0A0M7B1D1"/>
<dbReference type="InterPro" id="IPR003764">
    <property type="entry name" value="GlcNAc_6-P_deAcase"/>
</dbReference>
<comment type="similarity">
    <text evidence="1 5">Belongs to the metallo-dependent hydrolases superfamily. NagA family.</text>
</comment>
<dbReference type="InterPro" id="IPR011059">
    <property type="entry name" value="Metal-dep_hydrolase_composite"/>
</dbReference>
<dbReference type="Pfam" id="PF01979">
    <property type="entry name" value="Amidohydro_1"/>
    <property type="match status" value="1"/>
</dbReference>
<evidence type="ECO:0000256" key="8">
    <source>
        <dbReference type="PIRSR" id="PIRSR038994-3"/>
    </source>
</evidence>
<dbReference type="InterPro" id="IPR006680">
    <property type="entry name" value="Amidohydro-rel"/>
</dbReference>
<evidence type="ECO:0000259" key="9">
    <source>
        <dbReference type="Pfam" id="PF01979"/>
    </source>
</evidence>
<keyword evidence="2 8" id="KW-0479">Metal-binding</keyword>
<dbReference type="GO" id="GO:0046872">
    <property type="term" value="F:metal ion binding"/>
    <property type="evidence" value="ECO:0007669"/>
    <property type="project" value="UniProtKB-KW"/>
</dbReference>